<name>A0A840NZD2_9ACTN</name>
<evidence type="ECO:0000313" key="1">
    <source>
        <dbReference type="EMBL" id="MBB5130367.1"/>
    </source>
</evidence>
<dbReference type="RefSeq" id="WP_185047274.1">
    <property type="nucleotide sequence ID" value="NZ_BAABIX010000051.1"/>
</dbReference>
<accession>A0A840NZD2</accession>
<comment type="caution">
    <text evidence="1">The sequence shown here is derived from an EMBL/GenBank/DDBJ whole genome shotgun (WGS) entry which is preliminary data.</text>
</comment>
<dbReference type="AlphaFoldDB" id="A0A840NZD2"/>
<evidence type="ECO:0008006" key="3">
    <source>
        <dbReference type="Google" id="ProtNLM"/>
    </source>
</evidence>
<gene>
    <name evidence="1" type="ORF">HNP84_000055</name>
</gene>
<dbReference type="Proteomes" id="UP000578449">
    <property type="component" value="Unassembled WGS sequence"/>
</dbReference>
<evidence type="ECO:0000313" key="2">
    <source>
        <dbReference type="Proteomes" id="UP000578449"/>
    </source>
</evidence>
<dbReference type="Pfam" id="PF13650">
    <property type="entry name" value="Asp_protease_2"/>
    <property type="match status" value="1"/>
</dbReference>
<dbReference type="Gene3D" id="2.40.70.10">
    <property type="entry name" value="Acid Proteases"/>
    <property type="match status" value="1"/>
</dbReference>
<dbReference type="InterPro" id="IPR021109">
    <property type="entry name" value="Peptidase_aspartic_dom_sf"/>
</dbReference>
<keyword evidence="2" id="KW-1185">Reference proteome</keyword>
<sequence length="371" mass="41209">MRTHPAWAAWARGDIDEAARLAAEHGHDRVLVLTDLVRGRYEPALARYAAKPRRDLAEPIAHALLHLRRTDEAHDLARRLLGDRRTPPDLALRRARPLTVAASGTVTLPFCDHPLAPYLPAVAGQIEGRRTPIHLDTGGTFLVMGLERAESLGIASVPNGRHAHGVTRTPARFGIARELVLGDVRLTNVPVDILPTFTGVQDLVIMGTNLLQCFLATIDHPASRLILAPRGTPPPPGLRIPFYLWGDHYMFARGGYGERRDLTFFIDSGLVMVHQADDGPPRQACAYATRRQYRVAWGIPRHRAATAFHEAEHPVRLGPLEQPGHLLATTPTRRTPWSSFGGVRIHGLLSHAFLSRYAWTLDFDRHEYTFG</sequence>
<proteinExistence type="predicted"/>
<organism evidence="1 2">
    <name type="scientific">Thermocatellispora tengchongensis</name>
    <dbReference type="NCBI Taxonomy" id="1073253"/>
    <lineage>
        <taxon>Bacteria</taxon>
        <taxon>Bacillati</taxon>
        <taxon>Actinomycetota</taxon>
        <taxon>Actinomycetes</taxon>
        <taxon>Streptosporangiales</taxon>
        <taxon>Streptosporangiaceae</taxon>
        <taxon>Thermocatellispora</taxon>
    </lineage>
</organism>
<reference evidence="1 2" key="1">
    <citation type="submission" date="2020-08" db="EMBL/GenBank/DDBJ databases">
        <title>Genomic Encyclopedia of Type Strains, Phase IV (KMG-IV): sequencing the most valuable type-strain genomes for metagenomic binning, comparative biology and taxonomic classification.</title>
        <authorList>
            <person name="Goeker M."/>
        </authorList>
    </citation>
    <scope>NUCLEOTIDE SEQUENCE [LARGE SCALE GENOMIC DNA]</scope>
    <source>
        <strain evidence="1 2">DSM 45615</strain>
    </source>
</reference>
<dbReference type="EMBL" id="JACHGN010000001">
    <property type="protein sequence ID" value="MBB5130367.1"/>
    <property type="molecule type" value="Genomic_DNA"/>
</dbReference>
<protein>
    <recommendedName>
        <fullName evidence="3">Aspartyl protease</fullName>
    </recommendedName>
</protein>